<feature type="region of interest" description="Disordered" evidence="9">
    <location>
        <begin position="565"/>
        <end position="584"/>
    </location>
</feature>
<dbReference type="InterPro" id="IPR013083">
    <property type="entry name" value="Znf_RING/FYVE/PHD"/>
</dbReference>
<dbReference type="CDD" id="cd14318">
    <property type="entry name" value="UBA_Cbl_like"/>
    <property type="match status" value="1"/>
</dbReference>
<gene>
    <name evidence="14" type="primary">LOC106459743</name>
</gene>
<dbReference type="PROSITE" id="PS51506">
    <property type="entry name" value="CBL_PTB"/>
    <property type="match status" value="1"/>
</dbReference>
<feature type="compositionally biased region" description="Polar residues" evidence="9">
    <location>
        <begin position="510"/>
        <end position="519"/>
    </location>
</feature>
<evidence type="ECO:0000256" key="3">
    <source>
        <dbReference type="ARBA" id="ARBA00022723"/>
    </source>
</evidence>
<dbReference type="PROSITE" id="PS50030">
    <property type="entry name" value="UBA"/>
    <property type="match status" value="1"/>
</dbReference>
<dbReference type="PANTHER" id="PTHR23007:SF11">
    <property type="entry name" value="E3 UBIQUITIN-PROTEIN LIGASE CBL"/>
    <property type="match status" value="1"/>
</dbReference>
<evidence type="ECO:0000256" key="1">
    <source>
        <dbReference type="ARBA" id="ARBA00000900"/>
    </source>
</evidence>
<keyword evidence="8" id="KW-0833">Ubl conjugation pathway</keyword>
<keyword evidence="13" id="KW-1185">Reference proteome</keyword>
<dbReference type="InterPro" id="IPR003153">
    <property type="entry name" value="Adaptor_Cbl_N_hlx"/>
</dbReference>
<dbReference type="InterPro" id="IPR011992">
    <property type="entry name" value="EF-hand-dom_pair"/>
</dbReference>
<protein>
    <recommendedName>
        <fullName evidence="8">E3 ubiquitin-protein ligase CBL</fullName>
        <ecNumber evidence="8">2.3.2.27</ecNumber>
    </recommendedName>
</protein>
<dbReference type="RefSeq" id="XP_013774853.1">
    <property type="nucleotide sequence ID" value="XM_013919399.2"/>
</dbReference>
<dbReference type="CDD" id="cd16708">
    <property type="entry name" value="RING-HC_Cbl"/>
    <property type="match status" value="1"/>
</dbReference>
<keyword evidence="3 8" id="KW-0479">Metal-binding</keyword>
<dbReference type="InterPro" id="IPR036860">
    <property type="entry name" value="SH2_dom_sf"/>
</dbReference>
<dbReference type="SUPFAM" id="SSF47668">
    <property type="entry name" value="N-terminal domain of cbl (N-cbl)"/>
    <property type="match status" value="1"/>
</dbReference>
<feature type="compositionally biased region" description="Polar residues" evidence="9">
    <location>
        <begin position="708"/>
        <end position="723"/>
    </location>
</feature>
<feature type="region of interest" description="Disordered" evidence="9">
    <location>
        <begin position="705"/>
        <end position="743"/>
    </location>
</feature>
<evidence type="ECO:0000259" key="10">
    <source>
        <dbReference type="PROSITE" id="PS50030"/>
    </source>
</evidence>
<evidence type="ECO:0000256" key="6">
    <source>
        <dbReference type="ARBA" id="ARBA00022837"/>
    </source>
</evidence>
<organism evidence="13 14">
    <name type="scientific">Limulus polyphemus</name>
    <name type="common">Atlantic horseshoe crab</name>
    <dbReference type="NCBI Taxonomy" id="6850"/>
    <lineage>
        <taxon>Eukaryota</taxon>
        <taxon>Metazoa</taxon>
        <taxon>Ecdysozoa</taxon>
        <taxon>Arthropoda</taxon>
        <taxon>Chelicerata</taxon>
        <taxon>Merostomata</taxon>
        <taxon>Xiphosura</taxon>
        <taxon>Limulidae</taxon>
        <taxon>Limulus</taxon>
    </lineage>
</organism>
<dbReference type="GeneID" id="106459743"/>
<dbReference type="Pfam" id="PF02262">
    <property type="entry name" value="Cbl_N"/>
    <property type="match status" value="1"/>
</dbReference>
<keyword evidence="5 8" id="KW-0862">Zinc</keyword>
<dbReference type="PROSITE" id="PS50089">
    <property type="entry name" value="ZF_RING_2"/>
    <property type="match status" value="1"/>
</dbReference>
<feature type="compositionally biased region" description="Low complexity" evidence="9">
    <location>
        <begin position="467"/>
        <end position="495"/>
    </location>
</feature>
<dbReference type="Gene3D" id="3.30.505.10">
    <property type="entry name" value="SH2 domain"/>
    <property type="match status" value="1"/>
</dbReference>
<feature type="domain" description="RING-type" evidence="11">
    <location>
        <begin position="367"/>
        <end position="406"/>
    </location>
</feature>
<keyword evidence="4 7" id="KW-0863">Zinc-finger</keyword>
<feature type="compositionally biased region" description="Polar residues" evidence="9">
    <location>
        <begin position="571"/>
        <end position="584"/>
    </location>
</feature>
<dbReference type="Gene3D" id="1.10.238.10">
    <property type="entry name" value="EF-hand"/>
    <property type="match status" value="1"/>
</dbReference>
<dbReference type="SUPFAM" id="SSF57850">
    <property type="entry name" value="RING/U-box"/>
    <property type="match status" value="1"/>
</dbReference>
<evidence type="ECO:0000256" key="9">
    <source>
        <dbReference type="SAM" id="MobiDB-lite"/>
    </source>
</evidence>
<comment type="domain">
    <text evidence="8">The N-terminus is composed of the phosphotyrosine binding (PTB) domain, a short linker region and the RING-type zinc finger. The PTB domain, which is also called TKB (tyrosine kinase binding) domain, is composed of three different subdomains: a four-helix bundle (4H), a calcium-binding EF hand and a divergent SH2 domain.</text>
</comment>
<dbReference type="EC" id="2.3.2.27" evidence="8"/>
<proteinExistence type="predicted"/>
<dbReference type="Gene3D" id="1.20.930.20">
    <property type="entry name" value="Adaptor protein Cbl, N-terminal domain"/>
    <property type="match status" value="1"/>
</dbReference>
<dbReference type="InterPro" id="IPR017907">
    <property type="entry name" value="Znf_RING_CS"/>
</dbReference>
<dbReference type="InterPro" id="IPR024159">
    <property type="entry name" value="Cbl_PTB"/>
</dbReference>
<dbReference type="InterPro" id="IPR024162">
    <property type="entry name" value="Adaptor_Cbl"/>
</dbReference>
<dbReference type="Proteomes" id="UP000694941">
    <property type="component" value="Unplaced"/>
</dbReference>
<evidence type="ECO:0000256" key="7">
    <source>
        <dbReference type="PROSITE-ProRule" id="PRU00175"/>
    </source>
</evidence>
<evidence type="ECO:0000259" key="11">
    <source>
        <dbReference type="PROSITE" id="PS50089"/>
    </source>
</evidence>
<evidence type="ECO:0000313" key="14">
    <source>
        <dbReference type="RefSeq" id="XP_013774853.1"/>
    </source>
</evidence>
<feature type="region of interest" description="Disordered" evidence="9">
    <location>
        <begin position="464"/>
        <end position="530"/>
    </location>
</feature>
<dbReference type="InterPro" id="IPR015940">
    <property type="entry name" value="UBA"/>
</dbReference>
<name>A0ABM1B4U3_LIMPO</name>
<dbReference type="CDD" id="cd09920">
    <property type="entry name" value="SH2_Cbl-b_TKB"/>
    <property type="match status" value="1"/>
</dbReference>
<feature type="domain" description="UBA" evidence="10">
    <location>
        <begin position="752"/>
        <end position="792"/>
    </location>
</feature>
<comment type="function">
    <text evidence="8">E3 ubiquitin-protein ligase which accepts ubiquitin from specific E2 ubiquitin-conjugating enzymes, and transfers it to substrates, generally promoting their degradation by the proteasome.</text>
</comment>
<evidence type="ECO:0000256" key="4">
    <source>
        <dbReference type="ARBA" id="ARBA00022771"/>
    </source>
</evidence>
<feature type="domain" description="Cbl-PTB" evidence="12">
    <location>
        <begin position="31"/>
        <end position="337"/>
    </location>
</feature>
<comment type="pathway">
    <text evidence="2 8">Protein modification; protein ubiquitination.</text>
</comment>
<dbReference type="Pfam" id="PF02762">
    <property type="entry name" value="Cbl_N3"/>
    <property type="match status" value="1"/>
</dbReference>
<dbReference type="SUPFAM" id="SSF55550">
    <property type="entry name" value="SH2 domain"/>
    <property type="match status" value="1"/>
</dbReference>
<dbReference type="Gene3D" id="3.30.40.10">
    <property type="entry name" value="Zinc/RING finger domain, C3HC4 (zinc finger)"/>
    <property type="match status" value="1"/>
</dbReference>
<reference evidence="14" key="1">
    <citation type="submission" date="2025-08" db="UniProtKB">
        <authorList>
            <consortium name="RefSeq"/>
        </authorList>
    </citation>
    <scope>IDENTIFICATION</scope>
    <source>
        <tissue evidence="14">Muscle</tissue>
    </source>
</reference>
<dbReference type="Pfam" id="PF02761">
    <property type="entry name" value="Cbl_N2"/>
    <property type="match status" value="1"/>
</dbReference>
<sequence>MAVNNRSRNLQTMNISSLFSRLHGAFSEAMAPPKFVIDRRTIEKTWKLMDKVVKLCQHPKMNLKNSPPFILDIVPDTYQHLRLIYGKHEDRMHVLNDNEYFRIFIENLNRKCKQAIKLFKEGKEKMFDESSHYRRNMTKLSLVFSHMLSELKAIYPNGNFAGDTFRITKSDAAEFWKSCFGERTIVPWKIFRQSLHQVHPISSGLEAMALKSTIDLTCNDFISNFEFDVFTRLFQPWSSLLQNWQILAVTHHGYVAFLTYDEVKARLQKYINKPGSYVFRLSCTRLGQWAIGYVTADGTILQTIPQNKSLCQALLDGYREGFYLYPDGRNTNPDLSWAVQATPEDHIKVTQEQYELYCEMGSTFQLCKICAENDKDIRIEPCGHLLCTPCLTSWQDSEGQGCPFCRAEIKGTEQVVVDPFDPMGRMIKKEDSHGSNSAHLVDLDDDENLEDPNTWTSCLQALALSPRSETAESSRSNSRSPMISPRTSPQSIRRPPGMPPPIPPRRSSPTETPGQSPGTSPRHHLLGNPSTEEHINGIITRISVTPQSSPENSGVSISYTEIKHDDEETEPSMTTTKPVASFPSPSNHVLISSSYGTWPGPSPGITLTPISSSSANTVQQCSSLTSTPFMEPSNLPGLGLTTPDVARAPSPMMTTPSTTQSIHYAELTEITEEPSYANTDLNIGHVVSSSLTPGKAAAEVHEFPVGPATSSQNAKSSLTQNNTKYEKRTRPMKPLGTSSLENKENDRVSYENLHMDYIAALTSEGYTQDAVIRALGIARNDLEMARDILHEFVSKQK</sequence>
<evidence type="ECO:0000259" key="12">
    <source>
        <dbReference type="PROSITE" id="PS51506"/>
    </source>
</evidence>
<feature type="compositionally biased region" description="Pro residues" evidence="9">
    <location>
        <begin position="496"/>
        <end position="506"/>
    </location>
</feature>
<evidence type="ECO:0000256" key="8">
    <source>
        <dbReference type="RuleBase" id="RU367001"/>
    </source>
</evidence>
<dbReference type="InterPro" id="IPR014741">
    <property type="entry name" value="Adaptor_Cbl_EF_hand-like"/>
</dbReference>
<keyword evidence="6 8" id="KW-0106">Calcium</keyword>
<evidence type="ECO:0000256" key="5">
    <source>
        <dbReference type="ARBA" id="ARBA00022833"/>
    </source>
</evidence>
<dbReference type="InterPro" id="IPR036537">
    <property type="entry name" value="Adaptor_Cbl_N_dom_sf"/>
</dbReference>
<dbReference type="PROSITE" id="PS00518">
    <property type="entry name" value="ZF_RING_1"/>
    <property type="match status" value="1"/>
</dbReference>
<dbReference type="PANTHER" id="PTHR23007">
    <property type="entry name" value="CBL"/>
    <property type="match status" value="1"/>
</dbReference>
<dbReference type="SUPFAM" id="SSF47473">
    <property type="entry name" value="EF-hand"/>
    <property type="match status" value="1"/>
</dbReference>
<dbReference type="InterPro" id="IPR001841">
    <property type="entry name" value="Znf_RING"/>
</dbReference>
<dbReference type="SMART" id="SM00184">
    <property type="entry name" value="RING"/>
    <property type="match status" value="1"/>
</dbReference>
<accession>A0ABM1B4U3</accession>
<keyword evidence="8" id="KW-0808">Transferase</keyword>
<dbReference type="InterPro" id="IPR014742">
    <property type="entry name" value="Adaptor_Cbl_SH2-like"/>
</dbReference>
<feature type="region of interest" description="Disordered" evidence="9">
    <location>
        <begin position="426"/>
        <end position="445"/>
    </location>
</feature>
<dbReference type="Pfam" id="PF13920">
    <property type="entry name" value="zf-C3HC4_3"/>
    <property type="match status" value="1"/>
</dbReference>
<evidence type="ECO:0000313" key="13">
    <source>
        <dbReference type="Proteomes" id="UP000694941"/>
    </source>
</evidence>
<evidence type="ECO:0000256" key="2">
    <source>
        <dbReference type="ARBA" id="ARBA00004906"/>
    </source>
</evidence>
<comment type="catalytic activity">
    <reaction evidence="1 8">
        <text>S-ubiquitinyl-[E2 ubiquitin-conjugating enzyme]-L-cysteine + [acceptor protein]-L-lysine = [E2 ubiquitin-conjugating enzyme]-L-cysteine + N(6)-ubiquitinyl-[acceptor protein]-L-lysine.</text>
        <dbReference type="EC" id="2.3.2.27"/>
    </reaction>
</comment>
<dbReference type="Gene3D" id="1.10.8.10">
    <property type="entry name" value="DNA helicase RuvA subunit, C-terminal domain"/>
    <property type="match status" value="1"/>
</dbReference>